<dbReference type="Pfam" id="PF03401">
    <property type="entry name" value="TctC"/>
    <property type="match status" value="1"/>
</dbReference>
<sequence length="320" mass="33647">MRLNRRALMGAAATLLPLPAAAQPGWPNKPVRFIIPFAPGGPVEIPARFIAEHLQRKLGQPFIVETRPGAGGLLGTRAVMATPDAHNFLFTTSAISILPAVMRDPGYDPIADFMPVSIVMDAPMGVLVRPDSPIRDLADLVARAKAAPGSISFATAGNGATTHMGGELFKALAGIDLLHVPYRGAGQSVTALYAGDTDLLIVGLLETMSHVREGRLRAIAVTSPARSPVLPEVPSLAEAAPGYGVTIWYAMFAPKGTPPAVVETLAAEMALLAQGSSLAQRLEAAGAQLVLSGPGPLGERMRVEVPMWKRIAERANIRLD</sequence>
<accession>A0A6M1LN24</accession>
<keyword evidence="4" id="KW-1185">Reference proteome</keyword>
<dbReference type="RefSeq" id="WP_164695660.1">
    <property type="nucleotide sequence ID" value="NZ_JAAIKB010000006.1"/>
</dbReference>
<gene>
    <name evidence="3" type="ORF">G3576_17215</name>
</gene>
<feature type="signal peptide" evidence="2">
    <location>
        <begin position="1"/>
        <end position="22"/>
    </location>
</feature>
<comment type="caution">
    <text evidence="3">The sequence shown here is derived from an EMBL/GenBank/DDBJ whole genome shotgun (WGS) entry which is preliminary data.</text>
</comment>
<reference evidence="3 4" key="1">
    <citation type="submission" date="2020-02" db="EMBL/GenBank/DDBJ databases">
        <authorList>
            <person name="Kim H.M."/>
            <person name="Jeon C.O."/>
        </authorList>
    </citation>
    <scope>NUCLEOTIDE SEQUENCE [LARGE SCALE GENOMIC DNA]</scope>
    <source>
        <strain evidence="3 4">PeD5</strain>
    </source>
</reference>
<dbReference type="PIRSF" id="PIRSF017082">
    <property type="entry name" value="YflP"/>
    <property type="match status" value="1"/>
</dbReference>
<protein>
    <submittedName>
        <fullName evidence="3">Tripartite tricarboxylate transporter substrate binding protein</fullName>
    </submittedName>
</protein>
<dbReference type="Gene3D" id="3.40.190.10">
    <property type="entry name" value="Periplasmic binding protein-like II"/>
    <property type="match status" value="1"/>
</dbReference>
<evidence type="ECO:0000313" key="4">
    <source>
        <dbReference type="Proteomes" id="UP000475385"/>
    </source>
</evidence>
<evidence type="ECO:0000313" key="3">
    <source>
        <dbReference type="EMBL" id="NGM21766.1"/>
    </source>
</evidence>
<dbReference type="PANTHER" id="PTHR42928">
    <property type="entry name" value="TRICARBOXYLATE-BINDING PROTEIN"/>
    <property type="match status" value="1"/>
</dbReference>
<comment type="similarity">
    <text evidence="1">Belongs to the UPF0065 (bug) family.</text>
</comment>
<organism evidence="3 4">
    <name type="scientific">Falsiroseomonas algicola</name>
    <dbReference type="NCBI Taxonomy" id="2716930"/>
    <lineage>
        <taxon>Bacteria</taxon>
        <taxon>Pseudomonadati</taxon>
        <taxon>Pseudomonadota</taxon>
        <taxon>Alphaproteobacteria</taxon>
        <taxon>Acetobacterales</taxon>
        <taxon>Roseomonadaceae</taxon>
        <taxon>Falsiroseomonas</taxon>
    </lineage>
</organism>
<dbReference type="EMBL" id="JAAIKB010000006">
    <property type="protein sequence ID" value="NGM21766.1"/>
    <property type="molecule type" value="Genomic_DNA"/>
</dbReference>
<dbReference type="PANTHER" id="PTHR42928:SF5">
    <property type="entry name" value="BLR1237 PROTEIN"/>
    <property type="match status" value="1"/>
</dbReference>
<proteinExistence type="inferred from homology"/>
<dbReference type="InterPro" id="IPR005064">
    <property type="entry name" value="BUG"/>
</dbReference>
<dbReference type="Proteomes" id="UP000475385">
    <property type="component" value="Unassembled WGS sequence"/>
</dbReference>
<dbReference type="AlphaFoldDB" id="A0A6M1LN24"/>
<reference evidence="3 4" key="2">
    <citation type="submission" date="2020-03" db="EMBL/GenBank/DDBJ databases">
        <title>Roseomonas stagni sp. nov., isolated from pond water in Japan.</title>
        <authorList>
            <person name="Furuhata K."/>
            <person name="Miyamoto H."/>
            <person name="Goto K."/>
        </authorList>
    </citation>
    <scope>NUCLEOTIDE SEQUENCE [LARGE SCALE GENOMIC DNA]</scope>
    <source>
        <strain evidence="3 4">PeD5</strain>
    </source>
</reference>
<name>A0A6M1LN24_9PROT</name>
<dbReference type="SUPFAM" id="SSF53850">
    <property type="entry name" value="Periplasmic binding protein-like II"/>
    <property type="match status" value="1"/>
</dbReference>
<keyword evidence="2" id="KW-0732">Signal</keyword>
<evidence type="ECO:0000256" key="2">
    <source>
        <dbReference type="SAM" id="SignalP"/>
    </source>
</evidence>
<dbReference type="Gene3D" id="3.40.190.150">
    <property type="entry name" value="Bordetella uptake gene, domain 1"/>
    <property type="match status" value="1"/>
</dbReference>
<evidence type="ECO:0000256" key="1">
    <source>
        <dbReference type="ARBA" id="ARBA00006987"/>
    </source>
</evidence>
<dbReference type="InterPro" id="IPR042100">
    <property type="entry name" value="Bug_dom1"/>
</dbReference>
<feature type="chain" id="PRO_5026779999" evidence="2">
    <location>
        <begin position="23"/>
        <end position="320"/>
    </location>
</feature>